<evidence type="ECO:0000256" key="12">
    <source>
        <dbReference type="PROSITE-ProRule" id="PRU00282"/>
    </source>
</evidence>
<accession>A0A367Y3B9</accession>
<dbReference type="PRINTS" id="PR00926">
    <property type="entry name" value="MITOCARRIER"/>
</dbReference>
<proteinExistence type="inferred from homology"/>
<evidence type="ECO:0000256" key="4">
    <source>
        <dbReference type="ARBA" id="ARBA00021935"/>
    </source>
</evidence>
<gene>
    <name evidence="15" type="ORF">Cantr_07088</name>
</gene>
<feature type="compositionally biased region" description="Basic and acidic residues" evidence="14">
    <location>
        <begin position="36"/>
        <end position="45"/>
    </location>
</feature>
<evidence type="ECO:0000256" key="6">
    <source>
        <dbReference type="ARBA" id="ARBA00022692"/>
    </source>
</evidence>
<evidence type="ECO:0000256" key="5">
    <source>
        <dbReference type="ARBA" id="ARBA00022448"/>
    </source>
</evidence>
<dbReference type="GO" id="GO:0005743">
    <property type="term" value="C:mitochondrial inner membrane"/>
    <property type="evidence" value="ECO:0007669"/>
    <property type="project" value="UniProtKB-SubCell"/>
</dbReference>
<evidence type="ECO:0000256" key="11">
    <source>
        <dbReference type="ARBA" id="ARBA00023136"/>
    </source>
</evidence>
<evidence type="ECO:0000256" key="10">
    <source>
        <dbReference type="ARBA" id="ARBA00023128"/>
    </source>
</evidence>
<dbReference type="SUPFAM" id="SSF103506">
    <property type="entry name" value="Mitochondrial carrier"/>
    <property type="match status" value="1"/>
</dbReference>
<evidence type="ECO:0000256" key="2">
    <source>
        <dbReference type="ARBA" id="ARBA00004448"/>
    </source>
</evidence>
<dbReference type="Gene3D" id="1.50.40.10">
    <property type="entry name" value="Mitochondrial carrier domain"/>
    <property type="match status" value="2"/>
</dbReference>
<keyword evidence="7" id="KW-0677">Repeat</keyword>
<dbReference type="AlphaFoldDB" id="A0A367Y3B9"/>
<dbReference type="FunFam" id="1.50.40.10:FF:000095">
    <property type="entry name" value="Mitochondrial carrier protein"/>
    <property type="match status" value="1"/>
</dbReference>
<keyword evidence="10" id="KW-0496">Mitochondrion</keyword>
<organism evidence="15 16">
    <name type="scientific">Candida viswanathii</name>
    <dbReference type="NCBI Taxonomy" id="5486"/>
    <lineage>
        <taxon>Eukaryota</taxon>
        <taxon>Fungi</taxon>
        <taxon>Dikarya</taxon>
        <taxon>Ascomycota</taxon>
        <taxon>Saccharomycotina</taxon>
        <taxon>Pichiomycetes</taxon>
        <taxon>Debaryomycetaceae</taxon>
        <taxon>Candida/Lodderomyces clade</taxon>
        <taxon>Candida</taxon>
    </lineage>
</organism>
<comment type="function">
    <text evidence="1">Mitochondrial transporter that mediates uptake of thiamine pyrophosphate (ThPP) into mitochondria.</text>
</comment>
<dbReference type="OrthoDB" id="415315at2759"/>
<evidence type="ECO:0000256" key="1">
    <source>
        <dbReference type="ARBA" id="ARBA00002238"/>
    </source>
</evidence>
<sequence>MSQSFTSSTIPLTFEPHDHHKDGKTHHRKSKPPPANHDEENHGEEKAQPIWQCMLAGGFGGVVGDSAMHSLDTVKTRQQGLSHNPKYKNMIPAYKTILKEEGFFRGLYGGYSPAVLGSFPSTAAFFGAYEFSKRKMINDWHINDTLAYFIAGVLGDLASSVFYVPSEVLKTRLQLQGRYNNPYTKECGYNYRGLWNAIVTIYKTEGPRTFVFGYKETLFRDLPFSALQLSFYETFRRWAIYSNRGSDDLPIAVELGTGAAAGGLAGVLTTPLDVIKTRIQTAMNTAELGSSISDKHTITNPVVRLLNRNATLKALVSIYKHEGILGAFSGVGPRFIWTGIQSSIMLLLYQMALKQLDALSGDADNSGKKLES</sequence>
<dbReference type="InterPro" id="IPR023395">
    <property type="entry name" value="MCP_dom_sf"/>
</dbReference>
<keyword evidence="16" id="KW-1185">Reference proteome</keyword>
<dbReference type="InterPro" id="IPR018108">
    <property type="entry name" value="MCP_transmembrane"/>
</dbReference>
<dbReference type="PANTHER" id="PTHR45667">
    <property type="entry name" value="S-ADENOSYLMETHIONINE MITOCHONDRIAL CARRIER PROTEIN"/>
    <property type="match status" value="1"/>
</dbReference>
<evidence type="ECO:0000256" key="14">
    <source>
        <dbReference type="SAM" id="MobiDB-lite"/>
    </source>
</evidence>
<keyword evidence="8" id="KW-0999">Mitochondrion inner membrane</keyword>
<feature type="repeat" description="Solcar" evidence="12">
    <location>
        <begin position="48"/>
        <end position="135"/>
    </location>
</feature>
<keyword evidence="6 12" id="KW-0812">Transmembrane</keyword>
<keyword evidence="5 13" id="KW-0813">Transport</keyword>
<feature type="region of interest" description="Disordered" evidence="14">
    <location>
        <begin position="1"/>
        <end position="45"/>
    </location>
</feature>
<feature type="compositionally biased region" description="Basic residues" evidence="14">
    <location>
        <begin position="22"/>
        <end position="31"/>
    </location>
</feature>
<evidence type="ECO:0000256" key="7">
    <source>
        <dbReference type="ARBA" id="ARBA00022737"/>
    </source>
</evidence>
<evidence type="ECO:0000256" key="8">
    <source>
        <dbReference type="ARBA" id="ARBA00022792"/>
    </source>
</evidence>
<keyword evidence="9" id="KW-1133">Transmembrane helix</keyword>
<feature type="repeat" description="Solcar" evidence="12">
    <location>
        <begin position="249"/>
        <end position="355"/>
    </location>
</feature>
<dbReference type="InterPro" id="IPR002067">
    <property type="entry name" value="MCP"/>
</dbReference>
<dbReference type="GO" id="GO:0055085">
    <property type="term" value="P:transmembrane transport"/>
    <property type="evidence" value="ECO:0007669"/>
    <property type="project" value="InterPro"/>
</dbReference>
<name>A0A367Y3B9_9ASCO</name>
<dbReference type="EMBL" id="QLNQ01000027">
    <property type="protein sequence ID" value="RCK59532.1"/>
    <property type="molecule type" value="Genomic_DNA"/>
</dbReference>
<evidence type="ECO:0000313" key="15">
    <source>
        <dbReference type="EMBL" id="RCK59532.1"/>
    </source>
</evidence>
<comment type="subcellular location">
    <subcellularLocation>
        <location evidence="2">Mitochondrion inner membrane</location>
        <topology evidence="2">Multi-pass membrane protein</topology>
    </subcellularLocation>
</comment>
<evidence type="ECO:0000256" key="3">
    <source>
        <dbReference type="ARBA" id="ARBA00006375"/>
    </source>
</evidence>
<comment type="similarity">
    <text evidence="3 13">Belongs to the mitochondrial carrier (TC 2.A.29) family.</text>
</comment>
<reference evidence="15 16" key="1">
    <citation type="submission" date="2018-06" db="EMBL/GenBank/DDBJ databases">
        <title>Whole genome sequencing of Candida tropicalis (genome annotated by CSBL at Korea University).</title>
        <authorList>
            <person name="Ahn J."/>
        </authorList>
    </citation>
    <scope>NUCLEOTIDE SEQUENCE [LARGE SCALE GENOMIC DNA]</scope>
    <source>
        <strain evidence="15 16">ATCC 20962</strain>
    </source>
</reference>
<keyword evidence="11 12" id="KW-0472">Membrane</keyword>
<dbReference type="Pfam" id="PF00153">
    <property type="entry name" value="Mito_carr"/>
    <property type="match status" value="3"/>
</dbReference>
<dbReference type="Proteomes" id="UP000253472">
    <property type="component" value="Unassembled WGS sequence"/>
</dbReference>
<dbReference type="PROSITE" id="PS50920">
    <property type="entry name" value="SOLCAR"/>
    <property type="match status" value="3"/>
</dbReference>
<protein>
    <recommendedName>
        <fullName evidence="4">Mitochondrial thiamine pyrophosphate carrier 1</fullName>
    </recommendedName>
</protein>
<feature type="repeat" description="Solcar" evidence="12">
    <location>
        <begin position="143"/>
        <end position="238"/>
    </location>
</feature>
<evidence type="ECO:0000256" key="13">
    <source>
        <dbReference type="RuleBase" id="RU000488"/>
    </source>
</evidence>
<evidence type="ECO:0000256" key="9">
    <source>
        <dbReference type="ARBA" id="ARBA00022989"/>
    </source>
</evidence>
<feature type="compositionally biased region" description="Polar residues" evidence="14">
    <location>
        <begin position="1"/>
        <end position="11"/>
    </location>
</feature>
<comment type="caution">
    <text evidence="15">The sequence shown here is derived from an EMBL/GenBank/DDBJ whole genome shotgun (WGS) entry which is preliminary data.</text>
</comment>
<dbReference type="STRING" id="5486.A0A367Y3B9"/>
<evidence type="ECO:0000313" key="16">
    <source>
        <dbReference type="Proteomes" id="UP000253472"/>
    </source>
</evidence>